<name>A0A6M1TEP8_9BACT</name>
<evidence type="ECO:0000313" key="2">
    <source>
        <dbReference type="EMBL" id="NGP87120.1"/>
    </source>
</evidence>
<dbReference type="SUPFAM" id="SSF55729">
    <property type="entry name" value="Acyl-CoA N-acyltransferases (Nat)"/>
    <property type="match status" value="1"/>
</dbReference>
<sequence length="244" mass="27811">MNSTQLIRKNISNLTDLWKTAGRAFNTLSQQEKLNHCVISDADWPNRLWLNQGNHDKNNIKAAIQKLSTSTTDLIFPFWDTNGRAETQFVEQLGGTLRFEQTGMSLKLDQPFKHQDRLQVVRITDKEKAQQWAEIYPKAFGYGITSEILNKTMNNIDYYLASYQDRPVGTAMLYHTGKIAGIHGVGIVPEVRRQGFANELMCIILNQAIEDGADYTTLQASSMGKGLYEKLGFDEQFMIYNYVL</sequence>
<dbReference type="Gene3D" id="3.40.630.30">
    <property type="match status" value="1"/>
</dbReference>
<dbReference type="InterPro" id="IPR000182">
    <property type="entry name" value="GNAT_dom"/>
</dbReference>
<dbReference type="InterPro" id="IPR016181">
    <property type="entry name" value="Acyl_CoA_acyltransferase"/>
</dbReference>
<evidence type="ECO:0000259" key="1">
    <source>
        <dbReference type="PROSITE" id="PS51186"/>
    </source>
</evidence>
<accession>A0A6M1TEP8</accession>
<feature type="domain" description="N-acetyltransferase" evidence="1">
    <location>
        <begin position="119"/>
        <end position="244"/>
    </location>
</feature>
<dbReference type="RefSeq" id="WP_165265591.1">
    <property type="nucleotide sequence ID" value="NZ_JAALLS010000002.1"/>
</dbReference>
<proteinExistence type="predicted"/>
<keyword evidence="2" id="KW-0808">Transferase</keyword>
<dbReference type="CDD" id="cd04301">
    <property type="entry name" value="NAT_SF"/>
    <property type="match status" value="1"/>
</dbReference>
<organism evidence="2 3">
    <name type="scientific">Fodinibius halophilus</name>
    <dbReference type="NCBI Taxonomy" id="1736908"/>
    <lineage>
        <taxon>Bacteria</taxon>
        <taxon>Pseudomonadati</taxon>
        <taxon>Balneolota</taxon>
        <taxon>Balneolia</taxon>
        <taxon>Balneolales</taxon>
        <taxon>Balneolaceae</taxon>
        <taxon>Fodinibius</taxon>
    </lineage>
</organism>
<keyword evidence="3" id="KW-1185">Reference proteome</keyword>
<dbReference type="EMBL" id="JAALLS010000002">
    <property type="protein sequence ID" value="NGP87120.1"/>
    <property type="molecule type" value="Genomic_DNA"/>
</dbReference>
<dbReference type="PROSITE" id="PS51186">
    <property type="entry name" value="GNAT"/>
    <property type="match status" value="1"/>
</dbReference>
<dbReference type="Pfam" id="PF13673">
    <property type="entry name" value="Acetyltransf_10"/>
    <property type="match status" value="1"/>
</dbReference>
<reference evidence="2 3" key="1">
    <citation type="submission" date="2020-02" db="EMBL/GenBank/DDBJ databases">
        <title>Aliifodinibius halophilus 2W32, complete genome.</title>
        <authorList>
            <person name="Li Y."/>
            <person name="Wu S."/>
        </authorList>
    </citation>
    <scope>NUCLEOTIDE SEQUENCE [LARGE SCALE GENOMIC DNA]</scope>
    <source>
        <strain evidence="2 3">2W32</strain>
    </source>
</reference>
<gene>
    <name evidence="2" type="ORF">G3569_02035</name>
</gene>
<evidence type="ECO:0000313" key="3">
    <source>
        <dbReference type="Proteomes" id="UP000479132"/>
    </source>
</evidence>
<dbReference type="AlphaFoldDB" id="A0A6M1TEP8"/>
<dbReference type="Proteomes" id="UP000479132">
    <property type="component" value="Unassembled WGS sequence"/>
</dbReference>
<protein>
    <submittedName>
        <fullName evidence="2">GNAT family N-acetyltransferase</fullName>
    </submittedName>
</protein>
<dbReference type="GO" id="GO:0016747">
    <property type="term" value="F:acyltransferase activity, transferring groups other than amino-acyl groups"/>
    <property type="evidence" value="ECO:0007669"/>
    <property type="project" value="InterPro"/>
</dbReference>
<comment type="caution">
    <text evidence="2">The sequence shown here is derived from an EMBL/GenBank/DDBJ whole genome shotgun (WGS) entry which is preliminary data.</text>
</comment>